<evidence type="ECO:0000313" key="2">
    <source>
        <dbReference type="EMBL" id="SUD90012.1"/>
    </source>
</evidence>
<dbReference type="EMBL" id="UGVC01000001">
    <property type="protein sequence ID" value="SUD90012.1"/>
    <property type="molecule type" value="Genomic_DNA"/>
</dbReference>
<reference evidence="2 3" key="1">
    <citation type="submission" date="2018-06" db="EMBL/GenBank/DDBJ databases">
        <authorList>
            <consortium name="Pathogen Informatics"/>
            <person name="Doyle S."/>
        </authorList>
    </citation>
    <scope>NUCLEOTIDE SEQUENCE [LARGE SCALE GENOMIC DNA]</scope>
    <source>
        <strain evidence="2 3">NCTC10526</strain>
    </source>
</reference>
<proteinExistence type="predicted"/>
<evidence type="ECO:0000256" key="1">
    <source>
        <dbReference type="SAM" id="Phobius"/>
    </source>
</evidence>
<gene>
    <name evidence="2" type="ORF">NCTC10526_00327</name>
</gene>
<feature type="transmembrane region" description="Helical" evidence="1">
    <location>
        <begin position="30"/>
        <end position="51"/>
    </location>
</feature>
<organism evidence="2 3">
    <name type="scientific">Psychrobacter phenylpyruvicus</name>
    <dbReference type="NCBI Taxonomy" id="29432"/>
    <lineage>
        <taxon>Bacteria</taxon>
        <taxon>Pseudomonadati</taxon>
        <taxon>Pseudomonadota</taxon>
        <taxon>Gammaproteobacteria</taxon>
        <taxon>Moraxellales</taxon>
        <taxon>Moraxellaceae</taxon>
        <taxon>Psychrobacter</taxon>
    </lineage>
</organism>
<dbReference type="AlphaFoldDB" id="A0A379LJS4"/>
<keyword evidence="1" id="KW-1133">Transmembrane helix</keyword>
<dbReference type="Proteomes" id="UP000254123">
    <property type="component" value="Unassembled WGS sequence"/>
</dbReference>
<sequence length="56" mass="6486">MKYLYRILGAALGIGLGFITLNIFDIPNPYVLIVWMFILFIITSIFEVFFIKKKGL</sequence>
<evidence type="ECO:0000313" key="3">
    <source>
        <dbReference type="Proteomes" id="UP000254123"/>
    </source>
</evidence>
<feature type="transmembrane region" description="Helical" evidence="1">
    <location>
        <begin position="7"/>
        <end position="24"/>
    </location>
</feature>
<name>A0A379LJS4_9GAMM</name>
<accession>A0A379LJS4</accession>
<keyword evidence="1" id="KW-0472">Membrane</keyword>
<keyword evidence="1" id="KW-0812">Transmembrane</keyword>
<protein>
    <submittedName>
        <fullName evidence="2">Uncharacterized protein</fullName>
    </submittedName>
</protein>
<keyword evidence="3" id="KW-1185">Reference proteome</keyword>